<dbReference type="PANTHER" id="PTHR14222">
    <property type="entry name" value="CONDENSIN"/>
    <property type="match status" value="1"/>
</dbReference>
<dbReference type="STRING" id="151549.A0A4C1W026"/>
<feature type="region of interest" description="Disordered" evidence="2">
    <location>
        <begin position="365"/>
        <end position="385"/>
    </location>
</feature>
<dbReference type="GO" id="GO:0000796">
    <property type="term" value="C:condensin complex"/>
    <property type="evidence" value="ECO:0007669"/>
    <property type="project" value="TreeGrafter"/>
</dbReference>
<dbReference type="InterPro" id="IPR011989">
    <property type="entry name" value="ARM-like"/>
</dbReference>
<dbReference type="AlphaFoldDB" id="A0A4C1W026"/>
<dbReference type="Proteomes" id="UP000299102">
    <property type="component" value="Unassembled WGS sequence"/>
</dbReference>
<comment type="caution">
    <text evidence="3">The sequence shown here is derived from an EMBL/GenBank/DDBJ whole genome shotgun (WGS) entry which is preliminary data.</text>
</comment>
<organism evidence="3 4">
    <name type="scientific">Eumeta variegata</name>
    <name type="common">Bagworm moth</name>
    <name type="synonym">Eumeta japonica</name>
    <dbReference type="NCBI Taxonomy" id="151549"/>
    <lineage>
        <taxon>Eukaryota</taxon>
        <taxon>Metazoa</taxon>
        <taxon>Ecdysozoa</taxon>
        <taxon>Arthropoda</taxon>
        <taxon>Hexapoda</taxon>
        <taxon>Insecta</taxon>
        <taxon>Pterygota</taxon>
        <taxon>Neoptera</taxon>
        <taxon>Endopterygota</taxon>
        <taxon>Lepidoptera</taxon>
        <taxon>Glossata</taxon>
        <taxon>Ditrysia</taxon>
        <taxon>Tineoidea</taxon>
        <taxon>Psychidae</taxon>
        <taxon>Oiketicinae</taxon>
        <taxon>Eumeta</taxon>
    </lineage>
</organism>
<dbReference type="GO" id="GO:0007076">
    <property type="term" value="P:mitotic chromosome condensation"/>
    <property type="evidence" value="ECO:0007669"/>
    <property type="project" value="InterPro"/>
</dbReference>
<name>A0A4C1W026_EUMVA</name>
<evidence type="ECO:0000256" key="1">
    <source>
        <dbReference type="ARBA" id="ARBA00023067"/>
    </source>
</evidence>
<dbReference type="GO" id="GO:0042393">
    <property type="term" value="F:histone binding"/>
    <property type="evidence" value="ECO:0007669"/>
    <property type="project" value="TreeGrafter"/>
</dbReference>
<dbReference type="OrthoDB" id="10263978at2759"/>
<evidence type="ECO:0000313" key="4">
    <source>
        <dbReference type="Proteomes" id="UP000299102"/>
    </source>
</evidence>
<evidence type="ECO:0000256" key="2">
    <source>
        <dbReference type="SAM" id="MobiDB-lite"/>
    </source>
</evidence>
<feature type="compositionally biased region" description="Polar residues" evidence="2">
    <location>
        <begin position="365"/>
        <end position="384"/>
    </location>
</feature>
<dbReference type="Gene3D" id="1.25.10.10">
    <property type="entry name" value="Leucine-rich Repeat Variant"/>
    <property type="match status" value="1"/>
</dbReference>
<dbReference type="GO" id="GO:0000779">
    <property type="term" value="C:condensed chromosome, centromeric region"/>
    <property type="evidence" value="ECO:0007669"/>
    <property type="project" value="TreeGrafter"/>
</dbReference>
<gene>
    <name evidence="3" type="primary">Ncapd3</name>
    <name evidence="3" type="ORF">EVAR_44166_1</name>
</gene>
<proteinExistence type="predicted"/>
<keyword evidence="4" id="KW-1185">Reference proteome</keyword>
<evidence type="ECO:0000313" key="3">
    <source>
        <dbReference type="EMBL" id="GBP44638.1"/>
    </source>
</evidence>
<dbReference type="EMBL" id="BGZK01000456">
    <property type="protein sequence ID" value="GBP44638.1"/>
    <property type="molecule type" value="Genomic_DNA"/>
</dbReference>
<sequence length="1161" mass="129787">MQLIKELRVLNLETLDAEWTERMFDSEFLQCEEIPSDYEAILENENIQAALENAITALSDDPQFSWADLSNILEYRKLLALLFYFIDFGHKNVFTKEYRDRALSAARLYYGFLSISGYKAYGIYHPQLLTCSLVCFNFPRVMADYAENCNDVRDVSRELNRLVKQLHLLIWDLQKVMRDLQLQPSDFNFDEILNSLLDVTNTPISLKFNIDKLELDRMSTVVYEIMDGLMHGPDAAPNAIALCRLYKLLLPRFLAVSNDSRPFSRTVRAALATYAGALLVQYGDVALQGYSILLQHLCHHIPGLERLEVRTSRAGLVAGLASALPQRAHADFLAWLVRLVASARLQHRLIGVELVSKLLMDSTMNQQDDQPHATSPNAFQGNEDVTQDDSGVAELADTEHDERCTLEARAYSLPYSQFLEALAQRVCDVSGTIRSRALRTITECVRSEYPRLRQAVLSAFAQQSWARAIALAARCLSDDRAAVRREAVTLLDTLLVIDDALLNETNLGVLVSVCRDAAVSVRSAAVAALGERALHNPLPAVFDAFLAGPVRQLSDPETKVQEQVVMFVREMIFNRLQPYSSDENWNVLPWPFLAAFVRQNMRRHLQKACAILAADHKAVCVNHRVVDILSTHLRLQDETHALQSLAFLSCLARHVDYPETDFLLDFYNDLVDDAKPTQHDERLLPLTLEILTEWSSRVKDERRDKLRSSLIGLVREARPVVAACRGACMTLAAHLHPTNLQWATDLMHIYAAHAVADAEFEAAVCAADVSLVAPSPPPAELVRQLMSWVAAADDRDAATRGRLIAALGRLCLRSRATAAEAAPALAETLSCRTAPLPARLNSLLALADICTRYTCILEQRLDAVCVGLEHETPPELRRAAARALTRLLLGGYLRLRPPLYFKYCALLADDQPEVREPAEYYVSCCLPADAIYHHLVDCVRQYSAPADSTTAHSHELPTEARHLIYDVMLQRLSTSQRLQTQCRLARELLAAAADHCEEGEPLPARTTAALLDAIALLSGPRMRPPRRPDPDDLTERVTANIISHKMKKTVAEVVVPAVLRLYARLRPTGGELVTRLVRFAIDLLTDYRQEIEELIQIDEELVEHVHEFQQAEGVTSVNASLGNARNLVTSSAAPEVDTPLTAPPRTPRAPRNVSAAKRLRM</sequence>
<dbReference type="PANTHER" id="PTHR14222:SF1">
    <property type="entry name" value="CONDENSIN-2 COMPLEX SUBUNIT D3"/>
    <property type="match status" value="1"/>
</dbReference>
<dbReference type="GO" id="GO:0010032">
    <property type="term" value="P:meiotic chromosome condensation"/>
    <property type="evidence" value="ECO:0007669"/>
    <property type="project" value="TreeGrafter"/>
</dbReference>
<feature type="region of interest" description="Disordered" evidence="2">
    <location>
        <begin position="1130"/>
        <end position="1161"/>
    </location>
</feature>
<protein>
    <submittedName>
        <fullName evidence="3">Condensin-2 complex subunit D3</fullName>
    </submittedName>
</protein>
<dbReference type="InterPro" id="IPR016024">
    <property type="entry name" value="ARM-type_fold"/>
</dbReference>
<accession>A0A4C1W026</accession>
<dbReference type="SUPFAM" id="SSF48371">
    <property type="entry name" value="ARM repeat"/>
    <property type="match status" value="2"/>
</dbReference>
<dbReference type="InterPro" id="IPR026971">
    <property type="entry name" value="CND1/NCAPD3"/>
</dbReference>
<keyword evidence="1" id="KW-0226">DNA condensation</keyword>
<reference evidence="3 4" key="1">
    <citation type="journal article" date="2019" name="Commun. Biol.">
        <title>The bagworm genome reveals a unique fibroin gene that provides high tensile strength.</title>
        <authorList>
            <person name="Kono N."/>
            <person name="Nakamura H."/>
            <person name="Ohtoshi R."/>
            <person name="Tomita M."/>
            <person name="Numata K."/>
            <person name="Arakawa K."/>
        </authorList>
    </citation>
    <scope>NUCLEOTIDE SEQUENCE [LARGE SCALE GENOMIC DNA]</scope>
</reference>